<comment type="caution">
    <text evidence="1">The sequence shown here is derived from an EMBL/GenBank/DDBJ whole genome shotgun (WGS) entry which is preliminary data.</text>
</comment>
<dbReference type="Gene3D" id="3.20.20.190">
    <property type="entry name" value="Phosphatidylinositol (PI) phosphodiesterase"/>
    <property type="match status" value="1"/>
</dbReference>
<dbReference type="GO" id="GO:0008081">
    <property type="term" value="F:phosphoric diester hydrolase activity"/>
    <property type="evidence" value="ECO:0007669"/>
    <property type="project" value="InterPro"/>
</dbReference>
<feature type="non-terminal residue" evidence="1">
    <location>
        <position position="1"/>
    </location>
</feature>
<evidence type="ECO:0000313" key="1">
    <source>
        <dbReference type="EMBL" id="RUS87609.1"/>
    </source>
</evidence>
<dbReference type="SUPFAM" id="SSF51695">
    <property type="entry name" value="PLC-like phosphodiesterases"/>
    <property type="match status" value="1"/>
</dbReference>
<name>A0A433U199_ELYCH</name>
<reference evidence="1 2" key="1">
    <citation type="submission" date="2019-01" db="EMBL/GenBank/DDBJ databases">
        <title>A draft genome assembly of the solar-powered sea slug Elysia chlorotica.</title>
        <authorList>
            <person name="Cai H."/>
            <person name="Li Q."/>
            <person name="Fang X."/>
            <person name="Li J."/>
            <person name="Curtis N.E."/>
            <person name="Altenburger A."/>
            <person name="Shibata T."/>
            <person name="Feng M."/>
            <person name="Maeda T."/>
            <person name="Schwartz J.A."/>
            <person name="Shigenobu S."/>
            <person name="Lundholm N."/>
            <person name="Nishiyama T."/>
            <person name="Yang H."/>
            <person name="Hasebe M."/>
            <person name="Li S."/>
            <person name="Pierce S.K."/>
            <person name="Wang J."/>
        </authorList>
    </citation>
    <scope>NUCLEOTIDE SEQUENCE [LARGE SCALE GENOMIC DNA]</scope>
    <source>
        <strain evidence="1">EC2010</strain>
        <tissue evidence="1">Whole organism of an adult</tissue>
    </source>
</reference>
<dbReference type="InterPro" id="IPR051057">
    <property type="entry name" value="PI-PLC_domain"/>
</dbReference>
<dbReference type="Pfam" id="PF26146">
    <property type="entry name" value="PI-PLC_X"/>
    <property type="match status" value="1"/>
</dbReference>
<dbReference type="GO" id="GO:0006629">
    <property type="term" value="P:lipid metabolic process"/>
    <property type="evidence" value="ECO:0007669"/>
    <property type="project" value="InterPro"/>
</dbReference>
<feature type="non-terminal residue" evidence="1">
    <location>
        <position position="340"/>
    </location>
</feature>
<dbReference type="PANTHER" id="PTHR13593">
    <property type="match status" value="1"/>
</dbReference>
<protein>
    <recommendedName>
        <fullName evidence="3">Phosphatidylinositol-specific phospholipase C X domain-containing protein</fullName>
    </recommendedName>
</protein>
<dbReference type="PANTHER" id="PTHR13593:SF140">
    <property type="entry name" value="PLC-LIKE PHOSPHODIESTERASE"/>
    <property type="match status" value="1"/>
</dbReference>
<sequence length="340" mass="38768">SFTLDGGWVDTRLPCDLNAAAQWDLNQAIFIKGTWFWTFDGEIKGPFHTDTLHLCSWYLCGEADWMVDPNPEPLDCNGDRRLCHLRLNQVTMPGLHNAGSGFHGGFSFADCLVRNHARSILQQLRLGIRYLDIDSSYSTCGVLGTNHKVFCGGSVCRLLKEVRMFLSEAPHEVVTLTFNHDMQDAEVVIPALTRQLQSQLGPMLNDDFRASGEERWPKLHTAVRTNKRVFVFYTPAVHDTASARRLYTLNRWIHTERWVASTWTPTANHDGNCSKLVDLTVDRCRELQGRQLLEMSLILWDLTLCIRDLADRCRGRGILRSALRGCEPYRYSHNSSPNFL</sequence>
<dbReference type="AlphaFoldDB" id="A0A433U199"/>
<dbReference type="OrthoDB" id="1046782at2759"/>
<dbReference type="CDD" id="cd08557">
    <property type="entry name" value="PI-PLCc_bacteria_like"/>
    <property type="match status" value="1"/>
</dbReference>
<proteinExistence type="predicted"/>
<accession>A0A433U199</accession>
<gene>
    <name evidence="1" type="ORF">EGW08_004654</name>
</gene>
<evidence type="ECO:0008006" key="3">
    <source>
        <dbReference type="Google" id="ProtNLM"/>
    </source>
</evidence>
<dbReference type="EMBL" id="RQTK01000106">
    <property type="protein sequence ID" value="RUS87609.1"/>
    <property type="molecule type" value="Genomic_DNA"/>
</dbReference>
<dbReference type="Proteomes" id="UP000271974">
    <property type="component" value="Unassembled WGS sequence"/>
</dbReference>
<dbReference type="InterPro" id="IPR017946">
    <property type="entry name" value="PLC-like_Pdiesterase_TIM-brl"/>
</dbReference>
<evidence type="ECO:0000313" key="2">
    <source>
        <dbReference type="Proteomes" id="UP000271974"/>
    </source>
</evidence>
<keyword evidence="2" id="KW-1185">Reference proteome</keyword>
<organism evidence="1 2">
    <name type="scientific">Elysia chlorotica</name>
    <name type="common">Eastern emerald elysia</name>
    <name type="synonym">Sea slug</name>
    <dbReference type="NCBI Taxonomy" id="188477"/>
    <lineage>
        <taxon>Eukaryota</taxon>
        <taxon>Metazoa</taxon>
        <taxon>Spiralia</taxon>
        <taxon>Lophotrochozoa</taxon>
        <taxon>Mollusca</taxon>
        <taxon>Gastropoda</taxon>
        <taxon>Heterobranchia</taxon>
        <taxon>Euthyneura</taxon>
        <taxon>Panpulmonata</taxon>
        <taxon>Sacoglossa</taxon>
        <taxon>Placobranchoidea</taxon>
        <taxon>Plakobranchidae</taxon>
        <taxon>Elysia</taxon>
    </lineage>
</organism>